<accession>A0AAI8QEI3</accession>
<evidence type="ECO:0000256" key="1">
    <source>
        <dbReference type="SAM" id="MobiDB-lite"/>
    </source>
</evidence>
<name>A0AAI8QEI3_9BRAD</name>
<reference evidence="2 3" key="1">
    <citation type="journal article" date="2012" name="Microbes Environ.">
        <title>Complete genome sequence of Bradyrhizobium sp. S23321: insights into symbiosis evolution in soil oligotrophs.</title>
        <authorList>
            <person name="Okubo T."/>
            <person name="Tsukui T."/>
            <person name="Maita H."/>
            <person name="Okamoto S."/>
            <person name="Oshima K."/>
            <person name="Fujisawa T."/>
            <person name="Saito A."/>
            <person name="Futamata H."/>
            <person name="Hattori R."/>
            <person name="Shimomura Y."/>
            <person name="Haruta S."/>
            <person name="Morimoto S."/>
            <person name="Wang Y."/>
            <person name="Sakai Y."/>
            <person name="Hattori M."/>
            <person name="Aizawa S."/>
            <person name="Nagashima K.V.P."/>
            <person name="Masuda S."/>
            <person name="Hattori T."/>
            <person name="Yamashita A."/>
            <person name="Bao Z."/>
            <person name="Hayatsu M."/>
            <person name="Kajiya-Kanegae H."/>
            <person name="Yoshinaga I."/>
            <person name="Sakamoto K."/>
            <person name="Toyota K."/>
            <person name="Nakao M."/>
            <person name="Kohara M."/>
            <person name="Anda M."/>
            <person name="Niwa R."/>
            <person name="Jung-Hwan P."/>
            <person name="Sameshima-Saito R."/>
            <person name="Tokuda S."/>
            <person name="Yamamoto S."/>
            <person name="Yamamoto S."/>
            <person name="Yokoyama T."/>
            <person name="Akutsu T."/>
            <person name="Nakamura Y."/>
            <person name="Nakahira-Yanaka Y."/>
            <person name="Takada Hoshino Y."/>
            <person name="Hirakawa H."/>
            <person name="Mitsui H."/>
            <person name="Terasawa K."/>
            <person name="Itakura M."/>
            <person name="Sato S."/>
            <person name="Ikeda-Ohtsubo W."/>
            <person name="Sakakura N."/>
            <person name="Kaminuma E."/>
            <person name="Minamisawa K."/>
        </authorList>
    </citation>
    <scope>NUCLEOTIDE SEQUENCE [LARGE SCALE GENOMIC DNA]</scope>
    <source>
        <strain evidence="2 3">S23321</strain>
    </source>
</reference>
<feature type="region of interest" description="Disordered" evidence="1">
    <location>
        <begin position="1"/>
        <end position="74"/>
    </location>
</feature>
<keyword evidence="3" id="KW-1185">Reference proteome</keyword>
<protein>
    <submittedName>
        <fullName evidence="2">Uncharacterized protein</fullName>
    </submittedName>
</protein>
<gene>
    <name evidence="2" type="ORF">S23_62740</name>
</gene>
<evidence type="ECO:0000313" key="2">
    <source>
        <dbReference type="EMBL" id="BAL79462.1"/>
    </source>
</evidence>
<organism evidence="2 3">
    <name type="scientific">Bradyrhizobium cosmicum</name>
    <dbReference type="NCBI Taxonomy" id="1404864"/>
    <lineage>
        <taxon>Bacteria</taxon>
        <taxon>Pseudomonadati</taxon>
        <taxon>Pseudomonadota</taxon>
        <taxon>Alphaproteobacteria</taxon>
        <taxon>Hyphomicrobiales</taxon>
        <taxon>Nitrobacteraceae</taxon>
        <taxon>Bradyrhizobium</taxon>
    </lineage>
</organism>
<sequence>MKMNDVRYPQTPRKARQKRLSNSASIGGHVDMQYVDIASLFGDPETGQGPAENERRHDPRTGTARNQSGNSGVR</sequence>
<evidence type="ECO:0000313" key="3">
    <source>
        <dbReference type="Proteomes" id="UP000007886"/>
    </source>
</evidence>
<dbReference type="Proteomes" id="UP000007886">
    <property type="component" value="Chromosome"/>
</dbReference>
<dbReference type="EMBL" id="AP012279">
    <property type="protein sequence ID" value="BAL79462.1"/>
    <property type="molecule type" value="Genomic_DNA"/>
</dbReference>
<proteinExistence type="predicted"/>
<dbReference type="AlphaFoldDB" id="A0AAI8QEI3"/>
<feature type="compositionally biased region" description="Polar residues" evidence="1">
    <location>
        <begin position="63"/>
        <end position="74"/>
    </location>
</feature>
<dbReference type="KEGG" id="brs:S23_62740"/>